<sequence>MRYSPAAPLRRTLRTAAVLGLVSAAAACGTAMSPGGAPVASGAPAPVATAPAALRTTCEAVGQAYQKNMAPFAEALTKYVADRKTIATAQQSLASFATAVQEATAASEDADLKSAGKKAATQMHAKSTDAKFFEAIKTPKDVEKTLGTTLTGWLSPVSSRCS</sequence>
<organism evidence="2 3">
    <name type="scientific">Paractinoplanes aksuensis</name>
    <dbReference type="NCBI Taxonomy" id="2939490"/>
    <lineage>
        <taxon>Bacteria</taxon>
        <taxon>Bacillati</taxon>
        <taxon>Actinomycetota</taxon>
        <taxon>Actinomycetes</taxon>
        <taxon>Micromonosporales</taxon>
        <taxon>Micromonosporaceae</taxon>
        <taxon>Paractinoplanes</taxon>
    </lineage>
</organism>
<feature type="chain" id="PRO_5046152998" description="Lipoprotein" evidence="1">
    <location>
        <begin position="28"/>
        <end position="162"/>
    </location>
</feature>
<reference evidence="2 3" key="1">
    <citation type="submission" date="2022-06" db="EMBL/GenBank/DDBJ databases">
        <title>New Species of the Genus Actinoplanes, ActinopZanes ferrugineus.</title>
        <authorList>
            <person name="Ding P."/>
        </authorList>
    </citation>
    <scope>NUCLEOTIDE SEQUENCE [LARGE SCALE GENOMIC DNA]</scope>
    <source>
        <strain evidence="2 3">TRM88003</strain>
    </source>
</reference>
<proteinExistence type="predicted"/>
<keyword evidence="3" id="KW-1185">Reference proteome</keyword>
<comment type="caution">
    <text evidence="2">The sequence shown here is derived from an EMBL/GenBank/DDBJ whole genome shotgun (WGS) entry which is preliminary data.</text>
</comment>
<dbReference type="Proteomes" id="UP001523369">
    <property type="component" value="Unassembled WGS sequence"/>
</dbReference>
<evidence type="ECO:0000313" key="3">
    <source>
        <dbReference type="Proteomes" id="UP001523369"/>
    </source>
</evidence>
<feature type="signal peptide" evidence="1">
    <location>
        <begin position="1"/>
        <end position="27"/>
    </location>
</feature>
<dbReference type="PROSITE" id="PS51257">
    <property type="entry name" value="PROKAR_LIPOPROTEIN"/>
    <property type="match status" value="1"/>
</dbReference>
<evidence type="ECO:0000256" key="1">
    <source>
        <dbReference type="SAM" id="SignalP"/>
    </source>
</evidence>
<evidence type="ECO:0000313" key="2">
    <source>
        <dbReference type="EMBL" id="MCO8271743.1"/>
    </source>
</evidence>
<accession>A0ABT1DLM6</accession>
<protein>
    <recommendedName>
        <fullName evidence="4">Lipoprotein</fullName>
    </recommendedName>
</protein>
<dbReference type="RefSeq" id="WP_253237864.1">
    <property type="nucleotide sequence ID" value="NZ_JAMYJR010000013.1"/>
</dbReference>
<keyword evidence="1" id="KW-0732">Signal</keyword>
<dbReference type="EMBL" id="JAMYJR010000013">
    <property type="protein sequence ID" value="MCO8271743.1"/>
    <property type="molecule type" value="Genomic_DNA"/>
</dbReference>
<gene>
    <name evidence="2" type="ORF">M1L60_14190</name>
</gene>
<evidence type="ECO:0008006" key="4">
    <source>
        <dbReference type="Google" id="ProtNLM"/>
    </source>
</evidence>
<name>A0ABT1DLM6_9ACTN</name>